<dbReference type="Pfam" id="PF13426">
    <property type="entry name" value="PAS_9"/>
    <property type="match status" value="2"/>
</dbReference>
<organism evidence="28 29">
    <name type="scientific">Paenibacillus lycopersici</name>
    <dbReference type="NCBI Taxonomy" id="2704462"/>
    <lineage>
        <taxon>Bacteria</taxon>
        <taxon>Bacillati</taxon>
        <taxon>Bacillota</taxon>
        <taxon>Bacilli</taxon>
        <taxon>Bacillales</taxon>
        <taxon>Paenibacillaceae</taxon>
        <taxon>Paenibacillus</taxon>
    </lineage>
</organism>
<dbReference type="CDD" id="cd17546">
    <property type="entry name" value="REC_hyHK_CKI1_RcsC-like"/>
    <property type="match status" value="1"/>
</dbReference>
<protein>
    <recommendedName>
        <fullName evidence="17">Circadian input-output histidine kinase CikA</fullName>
        <ecNumber evidence="4">2.7.13.3</ecNumber>
    </recommendedName>
    <alternativeName>
        <fullName evidence="16">Sensory/regulatory protein RpfC</fullName>
    </alternativeName>
</protein>
<evidence type="ECO:0000256" key="16">
    <source>
        <dbReference type="ARBA" id="ARBA00068150"/>
    </source>
</evidence>
<dbReference type="RefSeq" id="WP_162355267.1">
    <property type="nucleotide sequence ID" value="NZ_CP048209.1"/>
</dbReference>
<evidence type="ECO:0000313" key="29">
    <source>
        <dbReference type="Proteomes" id="UP000476064"/>
    </source>
</evidence>
<dbReference type="SMART" id="SM00073">
    <property type="entry name" value="HPT"/>
    <property type="match status" value="1"/>
</dbReference>
<evidence type="ECO:0000259" key="26">
    <source>
        <dbReference type="PROSITE" id="PS50885"/>
    </source>
</evidence>
<dbReference type="GO" id="GO:0005524">
    <property type="term" value="F:ATP binding"/>
    <property type="evidence" value="ECO:0007669"/>
    <property type="project" value="UniProtKB-KW"/>
</dbReference>
<dbReference type="NCBIfam" id="TIGR00229">
    <property type="entry name" value="sensory_box"/>
    <property type="match status" value="2"/>
</dbReference>
<evidence type="ECO:0000256" key="14">
    <source>
        <dbReference type="ARBA" id="ARBA00023136"/>
    </source>
</evidence>
<dbReference type="SMART" id="SM00388">
    <property type="entry name" value="HisKA"/>
    <property type="match status" value="1"/>
</dbReference>
<evidence type="ECO:0000256" key="11">
    <source>
        <dbReference type="ARBA" id="ARBA00022840"/>
    </source>
</evidence>
<keyword evidence="5" id="KW-1003">Cell membrane</keyword>
<sequence length="1306" mass="144513">MGKWSLRTKVLVLILFITAGVLSIVGYGNYSAAKHTILEALVDKAGTNVQNAAYNLSAWFSARIAEAEVMSRTDIVRFGSEQERLQYFRREFDRSGSPFAALGFADAAGRLTLGDGEVVDISAEPAFAAAMRGGTMVTKPFIRQQGSTVSIVIQVPVYGRNNEVVGVVDASMSVEQVYKGHMYTPAHAGDSDALFMFNKEGRIIDASGAGGLPTAANAITSPDSPFYPAAKQMLTSPDGFVKLDGTSGESFLFYANVQGTSWHLALNVPHREFGEPLSEIKWRSILLIVIAESILAVLLFLFSYPIILRLKRIISVTEAAAAGRFDVNNVVDNGGDELSQLSNSVNQMKHHLSGMFGQMDAMINQNQFAFIVLDSEYRVTYFSKAAERMLGYKAEEVIQHATGLLFIDPGDIAREAARLSRTYGMAVPADITVFRMLREEQFTYEREWNYIRKDGTRFPVAHSSNGMLDREGRFIGVAAIARDITQQKQAEQVRSQQLKVLGAAKDLIATFDKTGRLLYINEAGKALLGMQPSAMGVEDVPKRTIEELLDGIEDAQSAGYREKEALLRTLQGEFIPVSKILVLHRDDENGEAFYSCIARDISEPKRVQFELEQAKREAESANVAKSHFLAQISHEIRTPLAGIIGLTGLMQKTELTPLQLDYLHKMRDSSQALLTIINDILDFSKAEAGRIELNEMPFDPYNLIQKLSETLSVFVGGKEQFQFVMETPLQLPESLIGDWLRIEQILLNLCINAIKFTERGFVRLRLRMPDEGEMKAGRVRIAFTVEDTGIGMTEEQLSNLFKPFVQANAQTNRKYGGTGLGLVIVKRLVELMGGTISVKSEPGKGSLFSFTLDLAVAEPPLADRFAIEAGRDCCVWVVEDHALLSERLCTVIEESGLMPIPLWSWKTAYERLIRSGIGVLPFAVLLDFEMPDMYAEETWHAMHQTAREAGVKTIALTTAYGREELLKLPQENRPDAILVKPCTRISLYQALLTLFDRQERKEGDGLKETAASSAMPEPLNGTILLAEDNDINQLVAVEQLREWGCKVDVAVTGNEVLKKLTVKRYDLILMDIHMPEMDGDEAARVIRLDSKYDRMPIVALTANIMQEDHDRYMQLGMNDVLTKPIDSGALQQVIAKWLRYGKSMRVDPGKGKPADSAKPKQKERDAASAVYMPVPNAGEEWLERGIPGLRLGEALQRVNGKRDILTHMLKLFLKDYRTFEERLAGAMESGDYAGARRMAHTLKGVAGNLSAEELAASAQRLELLLKAASDGRPAPGLASAAAEAGAVLRRLMDELSTVMPEFDSSS</sequence>
<feature type="modified residue" description="Phosphohistidine" evidence="18">
    <location>
        <position position="1240"/>
    </location>
</feature>
<dbReference type="SUPFAM" id="SSF47384">
    <property type="entry name" value="Homodimeric domain of signal transducing histidine kinase"/>
    <property type="match status" value="1"/>
</dbReference>
<feature type="transmembrane region" description="Helical" evidence="21">
    <location>
        <begin position="285"/>
        <end position="307"/>
    </location>
</feature>
<evidence type="ECO:0000256" key="17">
    <source>
        <dbReference type="ARBA" id="ARBA00074306"/>
    </source>
</evidence>
<dbReference type="InterPro" id="IPR003660">
    <property type="entry name" value="HAMP_dom"/>
</dbReference>
<evidence type="ECO:0000256" key="13">
    <source>
        <dbReference type="ARBA" id="ARBA00023012"/>
    </source>
</evidence>
<dbReference type="PANTHER" id="PTHR45339:SF1">
    <property type="entry name" value="HYBRID SIGNAL TRANSDUCTION HISTIDINE KINASE J"/>
    <property type="match status" value="1"/>
</dbReference>
<dbReference type="InterPro" id="IPR036097">
    <property type="entry name" value="HisK_dim/P_sf"/>
</dbReference>
<feature type="modified residue" description="4-aspartylphosphate" evidence="19">
    <location>
        <position position="1071"/>
    </location>
</feature>
<dbReference type="SMART" id="SM00086">
    <property type="entry name" value="PAC"/>
    <property type="match status" value="2"/>
</dbReference>
<dbReference type="InterPro" id="IPR003594">
    <property type="entry name" value="HATPase_dom"/>
</dbReference>
<dbReference type="SUPFAM" id="SSF55785">
    <property type="entry name" value="PYP-like sensor domain (PAS domain)"/>
    <property type="match status" value="2"/>
</dbReference>
<keyword evidence="8 21" id="KW-0812">Transmembrane</keyword>
<evidence type="ECO:0000259" key="25">
    <source>
        <dbReference type="PROSITE" id="PS50113"/>
    </source>
</evidence>
<dbReference type="Gene3D" id="1.20.120.160">
    <property type="entry name" value="HPT domain"/>
    <property type="match status" value="1"/>
</dbReference>
<proteinExistence type="inferred from homology"/>
<dbReference type="InterPro" id="IPR000014">
    <property type="entry name" value="PAS"/>
</dbReference>
<dbReference type="PROSITE" id="PS50113">
    <property type="entry name" value="PAC"/>
    <property type="match status" value="1"/>
</dbReference>
<dbReference type="Gene3D" id="6.10.340.10">
    <property type="match status" value="1"/>
</dbReference>
<dbReference type="InterPro" id="IPR036641">
    <property type="entry name" value="HPT_dom_sf"/>
</dbReference>
<dbReference type="PROSITE" id="PS50109">
    <property type="entry name" value="HIS_KIN"/>
    <property type="match status" value="1"/>
</dbReference>
<dbReference type="PANTHER" id="PTHR45339">
    <property type="entry name" value="HYBRID SIGNAL TRANSDUCTION HISTIDINE KINASE J"/>
    <property type="match status" value="1"/>
</dbReference>
<dbReference type="SUPFAM" id="SSF158472">
    <property type="entry name" value="HAMP domain-like"/>
    <property type="match status" value="1"/>
</dbReference>
<keyword evidence="9" id="KW-0547">Nucleotide-binding</keyword>
<dbReference type="CDD" id="cd18773">
    <property type="entry name" value="PDC1_HK_sensor"/>
    <property type="match status" value="1"/>
</dbReference>
<comment type="similarity">
    <text evidence="3">In the N-terminal section; belongs to the phytochrome family.</text>
</comment>
<evidence type="ECO:0000256" key="4">
    <source>
        <dbReference type="ARBA" id="ARBA00012438"/>
    </source>
</evidence>
<dbReference type="Gene3D" id="1.10.287.130">
    <property type="match status" value="1"/>
</dbReference>
<evidence type="ECO:0000256" key="15">
    <source>
        <dbReference type="ARBA" id="ARBA00064003"/>
    </source>
</evidence>
<dbReference type="SUPFAM" id="SSF52172">
    <property type="entry name" value="CheY-like"/>
    <property type="match status" value="2"/>
</dbReference>
<dbReference type="Gene3D" id="3.30.450.20">
    <property type="entry name" value="PAS domain"/>
    <property type="match status" value="3"/>
</dbReference>
<dbReference type="Pfam" id="PF01627">
    <property type="entry name" value="Hpt"/>
    <property type="match status" value="1"/>
</dbReference>
<dbReference type="Pfam" id="PF00072">
    <property type="entry name" value="Response_reg"/>
    <property type="match status" value="1"/>
</dbReference>
<dbReference type="PROSITE" id="PS50112">
    <property type="entry name" value="PAS"/>
    <property type="match status" value="1"/>
</dbReference>
<dbReference type="GO" id="GO:0005886">
    <property type="term" value="C:plasma membrane"/>
    <property type="evidence" value="ECO:0007669"/>
    <property type="project" value="UniProtKB-SubCell"/>
</dbReference>
<keyword evidence="6 19" id="KW-0597">Phosphoprotein</keyword>
<evidence type="ECO:0000259" key="23">
    <source>
        <dbReference type="PROSITE" id="PS50110"/>
    </source>
</evidence>
<dbReference type="SUPFAM" id="SSF47226">
    <property type="entry name" value="Histidine-containing phosphotransfer domain, HPT domain"/>
    <property type="match status" value="1"/>
</dbReference>
<dbReference type="Gene3D" id="3.30.565.10">
    <property type="entry name" value="Histidine kinase-like ATPase, C-terminal domain"/>
    <property type="match status" value="1"/>
</dbReference>
<dbReference type="CDD" id="cd16922">
    <property type="entry name" value="HATPase_EvgS-ArcB-TorS-like"/>
    <property type="match status" value="1"/>
</dbReference>
<evidence type="ECO:0000313" key="28">
    <source>
        <dbReference type="EMBL" id="QHT59199.1"/>
    </source>
</evidence>
<dbReference type="EC" id="2.7.13.3" evidence="4"/>
<evidence type="ECO:0000256" key="7">
    <source>
        <dbReference type="ARBA" id="ARBA00022679"/>
    </source>
</evidence>
<dbReference type="InterPro" id="IPR000700">
    <property type="entry name" value="PAS-assoc_C"/>
</dbReference>
<evidence type="ECO:0000259" key="24">
    <source>
        <dbReference type="PROSITE" id="PS50112"/>
    </source>
</evidence>
<dbReference type="CDD" id="cd00088">
    <property type="entry name" value="HPT"/>
    <property type="match status" value="1"/>
</dbReference>
<keyword evidence="7" id="KW-0808">Transferase</keyword>
<dbReference type="InterPro" id="IPR005467">
    <property type="entry name" value="His_kinase_dom"/>
</dbReference>
<evidence type="ECO:0000256" key="3">
    <source>
        <dbReference type="ARBA" id="ARBA00006402"/>
    </source>
</evidence>
<feature type="compositionally biased region" description="Basic and acidic residues" evidence="20">
    <location>
        <begin position="1146"/>
        <end position="1166"/>
    </location>
</feature>
<dbReference type="PROSITE" id="PS50894">
    <property type="entry name" value="HPT"/>
    <property type="match status" value="1"/>
</dbReference>
<evidence type="ECO:0000256" key="19">
    <source>
        <dbReference type="PROSITE-ProRule" id="PRU00169"/>
    </source>
</evidence>
<keyword evidence="11" id="KW-0067">ATP-binding</keyword>
<dbReference type="SUPFAM" id="SSF55874">
    <property type="entry name" value="ATPase domain of HSP90 chaperone/DNA topoisomerase II/histidine kinase"/>
    <property type="match status" value="1"/>
</dbReference>
<dbReference type="CDD" id="cd00130">
    <property type="entry name" value="PAS"/>
    <property type="match status" value="2"/>
</dbReference>
<evidence type="ECO:0000256" key="18">
    <source>
        <dbReference type="PROSITE-ProRule" id="PRU00110"/>
    </source>
</evidence>
<dbReference type="FunFam" id="1.10.287.130:FF:000002">
    <property type="entry name" value="Two-component osmosensing histidine kinase"/>
    <property type="match status" value="1"/>
</dbReference>
<evidence type="ECO:0000256" key="5">
    <source>
        <dbReference type="ARBA" id="ARBA00022475"/>
    </source>
</evidence>
<comment type="catalytic activity">
    <reaction evidence="1">
        <text>ATP + protein L-histidine = ADP + protein N-phospho-L-histidine.</text>
        <dbReference type="EC" id="2.7.13.3"/>
    </reaction>
</comment>
<feature type="region of interest" description="Disordered" evidence="20">
    <location>
        <begin position="1146"/>
        <end position="1167"/>
    </location>
</feature>
<reference evidence="28 29" key="1">
    <citation type="submission" date="2020-01" db="EMBL/GenBank/DDBJ databases">
        <title>Paenibacillus sp. nov., isolated from tomato rhizosphere.</title>
        <authorList>
            <person name="Weon H.-Y."/>
            <person name="Lee S.A."/>
        </authorList>
    </citation>
    <scope>NUCLEOTIDE SEQUENCE [LARGE SCALE GENOMIC DNA]</scope>
    <source>
        <strain evidence="28 29">12200R-189</strain>
    </source>
</reference>
<evidence type="ECO:0000256" key="6">
    <source>
        <dbReference type="ARBA" id="ARBA00022553"/>
    </source>
</evidence>
<keyword evidence="29" id="KW-1185">Reference proteome</keyword>
<feature type="modified residue" description="4-aspartylphosphate" evidence="19">
    <location>
        <position position="927"/>
    </location>
</feature>
<dbReference type="InterPro" id="IPR001789">
    <property type="entry name" value="Sig_transdc_resp-reg_receiver"/>
</dbReference>
<evidence type="ECO:0000256" key="9">
    <source>
        <dbReference type="ARBA" id="ARBA00022741"/>
    </source>
</evidence>
<feature type="domain" description="Response regulatory" evidence="23">
    <location>
        <begin position="874"/>
        <end position="995"/>
    </location>
</feature>
<dbReference type="SMART" id="SM00091">
    <property type="entry name" value="PAS"/>
    <property type="match status" value="2"/>
</dbReference>
<name>A0A6C0FW53_9BACL</name>
<dbReference type="PROSITE" id="PS50110">
    <property type="entry name" value="RESPONSE_REGULATORY"/>
    <property type="match status" value="2"/>
</dbReference>
<evidence type="ECO:0000256" key="2">
    <source>
        <dbReference type="ARBA" id="ARBA00004651"/>
    </source>
</evidence>
<dbReference type="SMART" id="SM00448">
    <property type="entry name" value="REC"/>
    <property type="match status" value="2"/>
</dbReference>
<dbReference type="InterPro" id="IPR008207">
    <property type="entry name" value="Sig_transdc_His_kin_Hpt_dom"/>
</dbReference>
<dbReference type="EMBL" id="CP048209">
    <property type="protein sequence ID" value="QHT59199.1"/>
    <property type="molecule type" value="Genomic_DNA"/>
</dbReference>
<dbReference type="Proteomes" id="UP000476064">
    <property type="component" value="Chromosome"/>
</dbReference>
<evidence type="ECO:0000256" key="12">
    <source>
        <dbReference type="ARBA" id="ARBA00022989"/>
    </source>
</evidence>
<feature type="domain" description="Response regulatory" evidence="23">
    <location>
        <begin position="1022"/>
        <end position="1138"/>
    </location>
</feature>
<dbReference type="CDD" id="cd06225">
    <property type="entry name" value="HAMP"/>
    <property type="match status" value="1"/>
</dbReference>
<dbReference type="PROSITE" id="PS50885">
    <property type="entry name" value="HAMP"/>
    <property type="match status" value="1"/>
</dbReference>
<dbReference type="Pfam" id="PF00512">
    <property type="entry name" value="HisKA"/>
    <property type="match status" value="1"/>
</dbReference>
<evidence type="ECO:0000259" key="22">
    <source>
        <dbReference type="PROSITE" id="PS50109"/>
    </source>
</evidence>
<evidence type="ECO:0000256" key="10">
    <source>
        <dbReference type="ARBA" id="ARBA00022777"/>
    </source>
</evidence>
<keyword evidence="10" id="KW-0418">Kinase</keyword>
<feature type="domain" description="PAS" evidence="24">
    <location>
        <begin position="355"/>
        <end position="411"/>
    </location>
</feature>
<accession>A0A6C0FW53</accession>
<dbReference type="SMART" id="SM00387">
    <property type="entry name" value="HATPase_c"/>
    <property type="match status" value="1"/>
</dbReference>
<feature type="domain" description="PAC" evidence="25">
    <location>
        <begin position="444"/>
        <end position="496"/>
    </location>
</feature>
<evidence type="ECO:0000256" key="1">
    <source>
        <dbReference type="ARBA" id="ARBA00000085"/>
    </source>
</evidence>
<evidence type="ECO:0000259" key="27">
    <source>
        <dbReference type="PROSITE" id="PS50894"/>
    </source>
</evidence>
<dbReference type="FunFam" id="3.30.565.10:FF:000010">
    <property type="entry name" value="Sensor histidine kinase RcsC"/>
    <property type="match status" value="1"/>
</dbReference>
<keyword evidence="13" id="KW-0902">Two-component regulatory system</keyword>
<dbReference type="InterPro" id="IPR003661">
    <property type="entry name" value="HisK_dim/P_dom"/>
</dbReference>
<dbReference type="InterPro" id="IPR011006">
    <property type="entry name" value="CheY-like_superfamily"/>
</dbReference>
<keyword evidence="14 21" id="KW-0472">Membrane</keyword>
<dbReference type="InterPro" id="IPR035965">
    <property type="entry name" value="PAS-like_dom_sf"/>
</dbReference>
<evidence type="ECO:0000256" key="8">
    <source>
        <dbReference type="ARBA" id="ARBA00022692"/>
    </source>
</evidence>
<evidence type="ECO:0000256" key="20">
    <source>
        <dbReference type="SAM" id="MobiDB-lite"/>
    </source>
</evidence>
<dbReference type="KEGG" id="plyc:GXP70_03920"/>
<gene>
    <name evidence="28" type="ORF">GXP70_03920</name>
</gene>
<comment type="subcellular location">
    <subcellularLocation>
        <location evidence="2">Cell membrane</location>
        <topology evidence="2">Multi-pass membrane protein</topology>
    </subcellularLocation>
</comment>
<dbReference type="Pfam" id="PF02518">
    <property type="entry name" value="HATPase_c"/>
    <property type="match status" value="1"/>
</dbReference>
<dbReference type="InterPro" id="IPR036890">
    <property type="entry name" value="HATPase_C_sf"/>
</dbReference>
<keyword evidence="12 21" id="KW-1133">Transmembrane helix</keyword>
<feature type="domain" description="Histidine kinase" evidence="22">
    <location>
        <begin position="631"/>
        <end position="856"/>
    </location>
</feature>
<dbReference type="InterPro" id="IPR004358">
    <property type="entry name" value="Sig_transdc_His_kin-like_C"/>
</dbReference>
<dbReference type="Pfam" id="PF00672">
    <property type="entry name" value="HAMP"/>
    <property type="match status" value="1"/>
</dbReference>
<evidence type="ECO:0000256" key="21">
    <source>
        <dbReference type="SAM" id="Phobius"/>
    </source>
</evidence>
<comment type="subunit">
    <text evidence="15">At low DSF concentrations, interacts with RpfF.</text>
</comment>
<dbReference type="CDD" id="cd00082">
    <property type="entry name" value="HisKA"/>
    <property type="match status" value="1"/>
</dbReference>
<dbReference type="GO" id="GO:0000155">
    <property type="term" value="F:phosphorelay sensor kinase activity"/>
    <property type="evidence" value="ECO:0007669"/>
    <property type="project" value="InterPro"/>
</dbReference>
<dbReference type="PRINTS" id="PR00344">
    <property type="entry name" value="BCTRLSENSOR"/>
</dbReference>
<feature type="domain" description="HAMP" evidence="26">
    <location>
        <begin position="304"/>
        <end position="357"/>
    </location>
</feature>
<feature type="domain" description="HPt" evidence="27">
    <location>
        <begin position="1201"/>
        <end position="1305"/>
    </location>
</feature>
<dbReference type="InterPro" id="IPR001610">
    <property type="entry name" value="PAC"/>
</dbReference>
<dbReference type="Gene3D" id="3.40.50.2300">
    <property type="match status" value="2"/>
</dbReference>